<dbReference type="InterPro" id="IPR018392">
    <property type="entry name" value="LysM"/>
</dbReference>
<dbReference type="Gene3D" id="3.10.350.10">
    <property type="entry name" value="LysM domain"/>
    <property type="match status" value="2"/>
</dbReference>
<comment type="caution">
    <text evidence="4">The sequence shown here is derived from an EMBL/GenBank/DDBJ whole genome shotgun (WGS) entry which is preliminary data.</text>
</comment>
<name>A0A7W9BSX2_9SPHN</name>
<feature type="domain" description="LysM" evidence="3">
    <location>
        <begin position="151"/>
        <end position="195"/>
    </location>
</feature>
<dbReference type="InterPro" id="IPR036779">
    <property type="entry name" value="LysM_dom_sf"/>
</dbReference>
<dbReference type="PANTHER" id="PTHR21666">
    <property type="entry name" value="PEPTIDASE-RELATED"/>
    <property type="match status" value="1"/>
</dbReference>
<dbReference type="PROSITE" id="PS51782">
    <property type="entry name" value="LYSM"/>
    <property type="match status" value="2"/>
</dbReference>
<keyword evidence="5" id="KW-1185">Reference proteome</keyword>
<accession>A0A7W9BSX2</accession>
<dbReference type="CDD" id="cd00118">
    <property type="entry name" value="LysM"/>
    <property type="match status" value="2"/>
</dbReference>
<dbReference type="RefSeq" id="WP_157175671.1">
    <property type="nucleotide sequence ID" value="NZ_BMJP01000001.1"/>
</dbReference>
<dbReference type="OrthoDB" id="9795421at2"/>
<evidence type="ECO:0000256" key="2">
    <source>
        <dbReference type="SAM" id="SignalP"/>
    </source>
</evidence>
<evidence type="ECO:0000313" key="5">
    <source>
        <dbReference type="Proteomes" id="UP000546701"/>
    </source>
</evidence>
<feature type="region of interest" description="Disordered" evidence="1">
    <location>
        <begin position="18"/>
        <end position="88"/>
    </location>
</feature>
<evidence type="ECO:0000256" key="1">
    <source>
        <dbReference type="SAM" id="MobiDB-lite"/>
    </source>
</evidence>
<sequence length="384" mass="41785">MRRLAPLPLALTLVACIPSGRADPPGMYDTPPTAGPSTDDTSREDRPDRPRRDRDRDRDRDGDRDRRPDREDQDASTPPQVAEPKPAWVMRKVVPDAVEITETRYTVQSGDSLGRIAERTGAGADAIAHANQLTPPYVVREGQTLTIPGGRYHRVRTGETGIAIARAYGTAWDRVIALNDLTAPYILRLDQRLLIPSKTEVRAMTLEQRAAAFRLDIDDLITGAEPALAANARPAAPVRTARTAVPANVPVRSPTRFTGRFDWPLTGPILTRFGPQGQGRINEGINIGARTGTPIMASADGVVAYVGSDIAVYGGLILIKHGGGWITTYGHAEQLLVTRGQAVKRGQIIARAGETGSAREPQLHFEIRQGRRPVNPLSQLPRRS</sequence>
<feature type="signal peptide" evidence="2">
    <location>
        <begin position="1"/>
        <end position="22"/>
    </location>
</feature>
<dbReference type="PROSITE" id="PS51257">
    <property type="entry name" value="PROKAR_LIPOPROTEIN"/>
    <property type="match status" value="1"/>
</dbReference>
<dbReference type="SUPFAM" id="SSF54106">
    <property type="entry name" value="LysM domain"/>
    <property type="match status" value="1"/>
</dbReference>
<reference evidence="4 5" key="1">
    <citation type="submission" date="2020-08" db="EMBL/GenBank/DDBJ databases">
        <title>Genomic Encyclopedia of Type Strains, Phase IV (KMG-IV): sequencing the most valuable type-strain genomes for metagenomic binning, comparative biology and taxonomic classification.</title>
        <authorList>
            <person name="Goeker M."/>
        </authorList>
    </citation>
    <scope>NUCLEOTIDE SEQUENCE [LARGE SCALE GENOMIC DNA]</scope>
    <source>
        <strain evidence="4 5">DSM 103336</strain>
    </source>
</reference>
<keyword evidence="2" id="KW-0732">Signal</keyword>
<dbReference type="Pfam" id="PF01551">
    <property type="entry name" value="Peptidase_M23"/>
    <property type="match status" value="1"/>
</dbReference>
<dbReference type="Pfam" id="PF01476">
    <property type="entry name" value="LysM"/>
    <property type="match status" value="2"/>
</dbReference>
<dbReference type="CDD" id="cd12797">
    <property type="entry name" value="M23_peptidase"/>
    <property type="match status" value="1"/>
</dbReference>
<protein>
    <submittedName>
        <fullName evidence="4">Murein DD-endopeptidase MepM/ murein hydrolase activator NlpD</fullName>
    </submittedName>
</protein>
<dbReference type="InterPro" id="IPR016047">
    <property type="entry name" value="M23ase_b-sheet_dom"/>
</dbReference>
<organism evidence="4 5">
    <name type="scientific">Sphingomonas prati</name>
    <dbReference type="NCBI Taxonomy" id="1843237"/>
    <lineage>
        <taxon>Bacteria</taxon>
        <taxon>Pseudomonadati</taxon>
        <taxon>Pseudomonadota</taxon>
        <taxon>Alphaproteobacteria</taxon>
        <taxon>Sphingomonadales</taxon>
        <taxon>Sphingomonadaceae</taxon>
        <taxon>Sphingomonas</taxon>
    </lineage>
</organism>
<dbReference type="SMART" id="SM00257">
    <property type="entry name" value="LysM"/>
    <property type="match status" value="2"/>
</dbReference>
<gene>
    <name evidence="4" type="ORF">FHS99_002024</name>
</gene>
<dbReference type="SUPFAM" id="SSF51261">
    <property type="entry name" value="Duplicated hybrid motif"/>
    <property type="match status" value="1"/>
</dbReference>
<dbReference type="InterPro" id="IPR011055">
    <property type="entry name" value="Dup_hybrid_motif"/>
</dbReference>
<keyword evidence="4" id="KW-0378">Hydrolase</keyword>
<proteinExistence type="predicted"/>
<evidence type="ECO:0000313" key="4">
    <source>
        <dbReference type="EMBL" id="MBB5729539.1"/>
    </source>
</evidence>
<dbReference type="Gene3D" id="2.70.70.10">
    <property type="entry name" value="Glucose Permease (Domain IIA)"/>
    <property type="match status" value="1"/>
</dbReference>
<dbReference type="PANTHER" id="PTHR21666:SF270">
    <property type="entry name" value="MUREIN HYDROLASE ACTIVATOR ENVC"/>
    <property type="match status" value="1"/>
</dbReference>
<dbReference type="Proteomes" id="UP000546701">
    <property type="component" value="Unassembled WGS sequence"/>
</dbReference>
<evidence type="ECO:0000259" key="3">
    <source>
        <dbReference type="PROSITE" id="PS51782"/>
    </source>
</evidence>
<feature type="chain" id="PRO_5031228904" evidence="2">
    <location>
        <begin position="23"/>
        <end position="384"/>
    </location>
</feature>
<feature type="domain" description="LysM" evidence="3">
    <location>
        <begin position="103"/>
        <end position="147"/>
    </location>
</feature>
<feature type="compositionally biased region" description="Basic and acidic residues" evidence="1">
    <location>
        <begin position="40"/>
        <end position="70"/>
    </location>
</feature>
<dbReference type="InterPro" id="IPR050570">
    <property type="entry name" value="Cell_wall_metabolism_enzyme"/>
</dbReference>
<dbReference type="EMBL" id="JACIJR010000004">
    <property type="protein sequence ID" value="MBB5729539.1"/>
    <property type="molecule type" value="Genomic_DNA"/>
</dbReference>
<dbReference type="GO" id="GO:0004222">
    <property type="term" value="F:metalloendopeptidase activity"/>
    <property type="evidence" value="ECO:0007669"/>
    <property type="project" value="TreeGrafter"/>
</dbReference>
<dbReference type="AlphaFoldDB" id="A0A7W9BSX2"/>